<comment type="caution">
    <text evidence="1">The sequence shown here is derived from an EMBL/GenBank/DDBJ whole genome shotgun (WGS) entry which is preliminary data.</text>
</comment>
<evidence type="ECO:0000313" key="1">
    <source>
        <dbReference type="EMBL" id="KAG5835631.1"/>
    </source>
</evidence>
<dbReference type="GO" id="GO:0005634">
    <property type="term" value="C:nucleus"/>
    <property type="evidence" value="ECO:0007669"/>
    <property type="project" value="TreeGrafter"/>
</dbReference>
<organism evidence="1 2">
    <name type="scientific">Anguilla anguilla</name>
    <name type="common">European freshwater eel</name>
    <name type="synonym">Muraena anguilla</name>
    <dbReference type="NCBI Taxonomy" id="7936"/>
    <lineage>
        <taxon>Eukaryota</taxon>
        <taxon>Metazoa</taxon>
        <taxon>Chordata</taxon>
        <taxon>Craniata</taxon>
        <taxon>Vertebrata</taxon>
        <taxon>Euteleostomi</taxon>
        <taxon>Actinopterygii</taxon>
        <taxon>Neopterygii</taxon>
        <taxon>Teleostei</taxon>
        <taxon>Anguilliformes</taxon>
        <taxon>Anguillidae</taxon>
        <taxon>Anguilla</taxon>
    </lineage>
</organism>
<protein>
    <submittedName>
        <fullName evidence="1">Uncharacterized protein</fullName>
    </submittedName>
</protein>
<dbReference type="GO" id="GO:0006355">
    <property type="term" value="P:regulation of DNA-templated transcription"/>
    <property type="evidence" value="ECO:0007669"/>
    <property type="project" value="InterPro"/>
</dbReference>
<evidence type="ECO:0000313" key="2">
    <source>
        <dbReference type="Proteomes" id="UP001044222"/>
    </source>
</evidence>
<accession>A0A9D3RMC9</accession>
<dbReference type="AlphaFoldDB" id="A0A9D3RMC9"/>
<dbReference type="GO" id="GO:0005737">
    <property type="term" value="C:cytoplasm"/>
    <property type="evidence" value="ECO:0007669"/>
    <property type="project" value="TreeGrafter"/>
</dbReference>
<dbReference type="PANTHER" id="PTHR47282">
    <property type="entry name" value="PGC-1 AND ERR-INDUCED REGULATOR IN MUSCLE PROTEIN 1"/>
    <property type="match status" value="1"/>
</dbReference>
<gene>
    <name evidence="1" type="ORF">ANANG_G00246070</name>
</gene>
<reference evidence="1" key="1">
    <citation type="submission" date="2021-01" db="EMBL/GenBank/DDBJ databases">
        <title>A chromosome-scale assembly of European eel, Anguilla anguilla.</title>
        <authorList>
            <person name="Henkel C."/>
            <person name="Jong-Raadsen S.A."/>
            <person name="Dufour S."/>
            <person name="Weltzien F.-A."/>
            <person name="Palstra A.P."/>
            <person name="Pelster B."/>
            <person name="Spaink H.P."/>
            <person name="Van Den Thillart G.E."/>
            <person name="Jansen H."/>
            <person name="Zahm M."/>
            <person name="Klopp C."/>
            <person name="Cedric C."/>
            <person name="Louis A."/>
            <person name="Berthelot C."/>
            <person name="Parey E."/>
            <person name="Roest Crollius H."/>
            <person name="Montfort J."/>
            <person name="Robinson-Rechavi M."/>
            <person name="Bucao C."/>
            <person name="Bouchez O."/>
            <person name="Gislard M."/>
            <person name="Lluch J."/>
            <person name="Milhes M."/>
            <person name="Lampietro C."/>
            <person name="Lopez Roques C."/>
            <person name="Donnadieu C."/>
            <person name="Braasch I."/>
            <person name="Desvignes T."/>
            <person name="Postlethwait J."/>
            <person name="Bobe J."/>
            <person name="Guiguen Y."/>
            <person name="Dirks R."/>
        </authorList>
    </citation>
    <scope>NUCLEOTIDE SEQUENCE</scope>
    <source>
        <strain evidence="1">Tag_6206</strain>
        <tissue evidence="1">Liver</tissue>
    </source>
</reference>
<dbReference type="InterPro" id="IPR043442">
    <property type="entry name" value="Perm1"/>
</dbReference>
<sequence length="342" mass="38688">MERPSEDTVSQHLFSDGTQSFKTLCKAATAQNLQTLEEEEQSSMSLPVTAGGADESSMLSSLQQRPVETCSMALLEAPSALSLPETYDYFFSDFEAGNIFFPSIRSLSADTGVPIFSCSRSVKREFRFAEEYDYVFPEESPVESEDEDRHSPIHVVTCFDDQPHEPLDALVGPDAYEHFFIDKDWRGSLFGRNLLSLRRLRFTGGLYSSRDRSTSWAFAATGWRERSSLFSTTDPGNPMDDRGRSHSHPNLYLENQLCNEFREQRDTGMQAVVSFPRKGFLFTLRQSDICLVCIAFASWVLKSANPQSADTWKTALLANVSAISAIQYLRRYMREDASENKR</sequence>
<proteinExistence type="predicted"/>
<dbReference type="PANTHER" id="PTHR47282:SF1">
    <property type="entry name" value="PGC-1 AND ERR-INDUCED REGULATOR IN MUSCLE PROTEIN 1"/>
    <property type="match status" value="1"/>
</dbReference>
<dbReference type="EMBL" id="JAFIRN010000014">
    <property type="protein sequence ID" value="KAG5835631.1"/>
    <property type="molecule type" value="Genomic_DNA"/>
</dbReference>
<dbReference type="Proteomes" id="UP001044222">
    <property type="component" value="Chromosome 14"/>
</dbReference>
<keyword evidence="2" id="KW-1185">Reference proteome</keyword>
<name>A0A9D3RMC9_ANGAN</name>
<dbReference type="GO" id="GO:0014850">
    <property type="term" value="P:response to muscle activity"/>
    <property type="evidence" value="ECO:0007669"/>
    <property type="project" value="TreeGrafter"/>
</dbReference>